<comment type="similarity">
    <text evidence="1">Belongs to the carbohydrate kinase pfkB family.</text>
</comment>
<dbReference type="PIRSF" id="PIRSF000535">
    <property type="entry name" value="1PFK/6PFK/LacC"/>
    <property type="match status" value="1"/>
</dbReference>
<dbReference type="UniPathway" id="UPA00704">
    <property type="reaction ID" value="UER00715"/>
</dbReference>
<dbReference type="FunFam" id="3.40.1190.20:FF:000001">
    <property type="entry name" value="Phosphofructokinase"/>
    <property type="match status" value="1"/>
</dbReference>
<gene>
    <name evidence="8" type="ORF">AFK71_08295</name>
</gene>
<keyword evidence="5 6" id="KW-0067">ATP-binding</keyword>
<dbReference type="EMBL" id="LGTO01000005">
    <property type="protein sequence ID" value="KNE21628.1"/>
    <property type="molecule type" value="Genomic_DNA"/>
</dbReference>
<dbReference type="GO" id="GO:0016052">
    <property type="term" value="P:carbohydrate catabolic process"/>
    <property type="evidence" value="ECO:0007669"/>
    <property type="project" value="UniProtKB-ARBA"/>
</dbReference>
<dbReference type="InterPro" id="IPR017583">
    <property type="entry name" value="Tagatose/fructose_Pkinase"/>
</dbReference>
<evidence type="ECO:0000313" key="8">
    <source>
        <dbReference type="EMBL" id="KNE21628.1"/>
    </source>
</evidence>
<evidence type="ECO:0000256" key="3">
    <source>
        <dbReference type="ARBA" id="ARBA00022741"/>
    </source>
</evidence>
<feature type="domain" description="Carbohydrate kinase PfkB" evidence="7">
    <location>
        <begin position="10"/>
        <end position="290"/>
    </location>
</feature>
<evidence type="ECO:0000256" key="5">
    <source>
        <dbReference type="ARBA" id="ARBA00022840"/>
    </source>
</evidence>
<dbReference type="GeneID" id="66872595"/>
<dbReference type="GO" id="GO:0005988">
    <property type="term" value="P:lactose metabolic process"/>
    <property type="evidence" value="ECO:0007669"/>
    <property type="project" value="UniProtKB-KW"/>
</dbReference>
<organism evidence="8 9">
    <name type="scientific">Virgibacillus pantothenticus</name>
    <dbReference type="NCBI Taxonomy" id="1473"/>
    <lineage>
        <taxon>Bacteria</taxon>
        <taxon>Bacillati</taxon>
        <taxon>Bacillota</taxon>
        <taxon>Bacilli</taxon>
        <taxon>Bacillales</taxon>
        <taxon>Bacillaceae</taxon>
        <taxon>Virgibacillus</taxon>
    </lineage>
</organism>
<sequence>MIFTITLNPSVDIQYRVADFKENTVNRVADVSKTAGGKGLNVARVIRQLDEPVAASGLLGGSLGDFISKELKRLDIQNDFMAIEGDTRNCIAIIHDGKQTEILESGPVIQEKEANGFLTTFRELAEQANWITVSGSLPKGLPDDYYQEMLAIAKEVGTPVLLDTKGDLLARALQSETPPYLMKPNQDELADLLGKETLCIEDIKAAVQSPLFAGVEWVVVTLGELGAVVKHKDKAYRVQSPKINAVNPVGSGDSVIAGFATGLARQLGGEKLMKFGLTMGVLNAMEEQTGYIDTSKIVWCMEQMEVMEI</sequence>
<keyword evidence="6" id="KW-0423">Lactose metabolism</keyword>
<dbReference type="OrthoDB" id="9801219at2"/>
<dbReference type="RefSeq" id="WP_050351069.1">
    <property type="nucleotide sequence ID" value="NZ_CP073011.1"/>
</dbReference>
<dbReference type="GO" id="GO:0008443">
    <property type="term" value="F:phosphofructokinase activity"/>
    <property type="evidence" value="ECO:0007669"/>
    <property type="project" value="TreeGrafter"/>
</dbReference>
<dbReference type="InterPro" id="IPR029056">
    <property type="entry name" value="Ribokinase-like"/>
</dbReference>
<comment type="similarity">
    <text evidence="6">Belongs to the carbohydrate kinase PfkB family. LacC subfamily.</text>
</comment>
<dbReference type="Gene3D" id="3.40.1190.20">
    <property type="match status" value="1"/>
</dbReference>
<dbReference type="NCBIfam" id="TIGR03168">
    <property type="entry name" value="1-PFK"/>
    <property type="match status" value="1"/>
</dbReference>
<keyword evidence="4 8" id="KW-0418">Kinase</keyword>
<dbReference type="SUPFAM" id="SSF53613">
    <property type="entry name" value="Ribokinase-like"/>
    <property type="match status" value="1"/>
</dbReference>
<comment type="catalytic activity">
    <reaction evidence="6">
        <text>D-tagatofuranose 6-phosphate + ATP = D-tagatofuranose 1,6-bisphosphate + ADP + H(+)</text>
        <dbReference type="Rhea" id="RHEA:12420"/>
        <dbReference type="ChEBI" id="CHEBI:15378"/>
        <dbReference type="ChEBI" id="CHEBI:30616"/>
        <dbReference type="ChEBI" id="CHEBI:58694"/>
        <dbReference type="ChEBI" id="CHEBI:58695"/>
        <dbReference type="ChEBI" id="CHEBI:456216"/>
        <dbReference type="EC" id="2.7.1.144"/>
    </reaction>
</comment>
<comment type="caution">
    <text evidence="8">The sequence shown here is derived from an EMBL/GenBank/DDBJ whole genome shotgun (WGS) entry which is preliminary data.</text>
</comment>
<evidence type="ECO:0000313" key="9">
    <source>
        <dbReference type="Proteomes" id="UP000036780"/>
    </source>
</evidence>
<dbReference type="InterPro" id="IPR011611">
    <property type="entry name" value="PfkB_dom"/>
</dbReference>
<keyword evidence="2 6" id="KW-0808">Transferase</keyword>
<reference evidence="9" key="1">
    <citation type="submission" date="2015-07" db="EMBL/GenBank/DDBJ databases">
        <title>Fjat-10053 dsm26.</title>
        <authorList>
            <person name="Liu B."/>
            <person name="Wang J."/>
            <person name="Zhu Y."/>
            <person name="Liu G."/>
            <person name="Chen Q."/>
            <person name="Chen Z."/>
            <person name="Lan J."/>
            <person name="Che J."/>
            <person name="Ge C."/>
            <person name="Shi H."/>
            <person name="Pan Z."/>
            <person name="Liu X."/>
        </authorList>
    </citation>
    <scope>NUCLEOTIDE SEQUENCE [LARGE SCALE GENOMIC DNA]</scope>
    <source>
        <strain evidence="9">DSM 26</strain>
    </source>
</reference>
<proteinExistence type="inferred from homology"/>
<dbReference type="PATRIC" id="fig|1473.5.peg.4708"/>
<dbReference type="Proteomes" id="UP000036780">
    <property type="component" value="Unassembled WGS sequence"/>
</dbReference>
<dbReference type="Pfam" id="PF00294">
    <property type="entry name" value="PfkB"/>
    <property type="match status" value="1"/>
</dbReference>
<dbReference type="GO" id="GO:0005829">
    <property type="term" value="C:cytosol"/>
    <property type="evidence" value="ECO:0007669"/>
    <property type="project" value="TreeGrafter"/>
</dbReference>
<keyword evidence="3 6" id="KW-0547">Nucleotide-binding</keyword>
<dbReference type="AlphaFoldDB" id="A0A0L0QTU6"/>
<evidence type="ECO:0000256" key="2">
    <source>
        <dbReference type="ARBA" id="ARBA00022679"/>
    </source>
</evidence>
<dbReference type="GO" id="GO:0044281">
    <property type="term" value="P:small molecule metabolic process"/>
    <property type="evidence" value="ECO:0007669"/>
    <property type="project" value="UniProtKB-ARBA"/>
</dbReference>
<evidence type="ECO:0000256" key="1">
    <source>
        <dbReference type="ARBA" id="ARBA00005380"/>
    </source>
</evidence>
<dbReference type="PANTHER" id="PTHR46566:SF5">
    <property type="entry name" value="1-PHOSPHOFRUCTOKINASE"/>
    <property type="match status" value="1"/>
</dbReference>
<dbReference type="GO" id="GO:0005524">
    <property type="term" value="F:ATP binding"/>
    <property type="evidence" value="ECO:0007669"/>
    <property type="project" value="UniProtKB-KW"/>
</dbReference>
<dbReference type="InterPro" id="IPR002173">
    <property type="entry name" value="Carboh/pur_kinase_PfkB_CS"/>
</dbReference>
<dbReference type="GO" id="GO:2001059">
    <property type="term" value="P:D-tagatose 6-phosphate catabolic process"/>
    <property type="evidence" value="ECO:0007669"/>
    <property type="project" value="UniProtKB-UniPathway"/>
</dbReference>
<dbReference type="CDD" id="cd01164">
    <property type="entry name" value="FruK_PfkB_like"/>
    <property type="match status" value="1"/>
</dbReference>
<dbReference type="PROSITE" id="PS00584">
    <property type="entry name" value="PFKB_KINASES_2"/>
    <property type="match status" value="1"/>
</dbReference>
<comment type="pathway">
    <text evidence="6">Carbohydrate metabolism; D-tagatose 6-phosphate degradation; D-glyceraldehyde 3-phosphate and glycerone phosphate from D-tagatose 6-phosphate: step 1/2.</text>
</comment>
<protein>
    <recommendedName>
        <fullName evidence="6">Tagatose-6-phosphate kinase</fullName>
        <ecNumber evidence="6">2.7.1.144</ecNumber>
    </recommendedName>
</protein>
<dbReference type="EC" id="2.7.1.144" evidence="6"/>
<dbReference type="PANTHER" id="PTHR46566">
    <property type="entry name" value="1-PHOSPHOFRUCTOKINASE-RELATED"/>
    <property type="match status" value="1"/>
</dbReference>
<dbReference type="GO" id="GO:0009024">
    <property type="term" value="F:tagatose-6-phosphate kinase activity"/>
    <property type="evidence" value="ECO:0007669"/>
    <property type="project" value="UniProtKB-EC"/>
</dbReference>
<keyword evidence="9" id="KW-1185">Reference proteome</keyword>
<evidence type="ECO:0000256" key="6">
    <source>
        <dbReference type="PIRNR" id="PIRNR000535"/>
    </source>
</evidence>
<evidence type="ECO:0000256" key="4">
    <source>
        <dbReference type="ARBA" id="ARBA00022777"/>
    </source>
</evidence>
<evidence type="ECO:0000259" key="7">
    <source>
        <dbReference type="Pfam" id="PF00294"/>
    </source>
</evidence>
<accession>A0A0L0QTU6</accession>
<name>A0A0L0QTU6_VIRPA</name>